<comment type="caution">
    <text evidence="3">The sequence shown here is derived from an EMBL/GenBank/DDBJ whole genome shotgun (WGS) entry which is preliminary data.</text>
</comment>
<feature type="region of interest" description="Disordered" evidence="2">
    <location>
        <begin position="118"/>
        <end position="177"/>
    </location>
</feature>
<reference evidence="3 4" key="1">
    <citation type="submission" date="2014-02" db="EMBL/GenBank/DDBJ databases">
        <title>The genome sequence of Colletotrichum nymphaeae SA-01.</title>
        <authorList>
            <person name="Baroncelli R."/>
            <person name="Thon M.R."/>
        </authorList>
    </citation>
    <scope>NUCLEOTIDE SEQUENCE [LARGE SCALE GENOMIC DNA]</scope>
    <source>
        <strain evidence="3 4">SA-01</strain>
    </source>
</reference>
<accession>A0A135SSE4</accession>
<gene>
    <name evidence="3" type="ORF">CNYM01_06017</name>
</gene>
<feature type="coiled-coil region" evidence="1">
    <location>
        <begin position="357"/>
        <end position="384"/>
    </location>
</feature>
<feature type="compositionally biased region" description="Pro residues" evidence="2">
    <location>
        <begin position="156"/>
        <end position="173"/>
    </location>
</feature>
<evidence type="ECO:0000313" key="3">
    <source>
        <dbReference type="EMBL" id="KXH38838.1"/>
    </source>
</evidence>
<evidence type="ECO:0000313" key="4">
    <source>
        <dbReference type="Proteomes" id="UP000070054"/>
    </source>
</evidence>
<keyword evidence="4" id="KW-1185">Reference proteome</keyword>
<sequence length="492" mass="54948">MAKKKKKAAALEPQESEAQEPAVQDPDEDEDKRERDVRLSEVYRSCYALFHGNSVNLSERSQIRDTLIANQSVLHGLFWKYGEIKLIESVQTLIDNWAFEADFCAKLLLPRLDQTAQEQDTPLEASKSDAAGTIGGPSGEMSQAEDEKPSQSPRLDAPPPAPPTPLDTPPPLLEVPLSLSPRDEASVLEVQPEGDERGKVPSQLHPKIPSLYPSYLPFATQHVILTTAQKLLEDCCFDFASQWIPDVLQKRGWECSSAVELTKWVNIFETAIPKLPPKAISVTNMPLGQVLAATHKIRHTAVHRLPVAARGVNQLLRAGMILAKTLQDFTRASQLEDMIRQVEDKVTIMEFAKDTLEAHAASQLEDIRQQREDLDRQEKDAIENMLKADRDQKIAVGGLIETAVNEILERKHPGDQTSDEDEADAQDVYFEVEEEEMDGGSDSLNNANSVRDSSGLWERLMDAWSGMTFHQNQKSFLGGFQRYSDNRTVSAE</sequence>
<protein>
    <recommendedName>
        <fullName evidence="5">Ubiquinol-cytochrome-c reductase cytochrome c1</fullName>
    </recommendedName>
</protein>
<organism evidence="3 4">
    <name type="scientific">Colletotrichum nymphaeae SA-01</name>
    <dbReference type="NCBI Taxonomy" id="1460502"/>
    <lineage>
        <taxon>Eukaryota</taxon>
        <taxon>Fungi</taxon>
        <taxon>Dikarya</taxon>
        <taxon>Ascomycota</taxon>
        <taxon>Pezizomycotina</taxon>
        <taxon>Sordariomycetes</taxon>
        <taxon>Hypocreomycetidae</taxon>
        <taxon>Glomerellales</taxon>
        <taxon>Glomerellaceae</taxon>
        <taxon>Colletotrichum</taxon>
        <taxon>Colletotrichum acutatum species complex</taxon>
    </lineage>
</organism>
<feature type="region of interest" description="Disordered" evidence="2">
    <location>
        <begin position="1"/>
        <end position="35"/>
    </location>
</feature>
<dbReference type="AlphaFoldDB" id="A0A135SSE4"/>
<proteinExistence type="predicted"/>
<evidence type="ECO:0000256" key="2">
    <source>
        <dbReference type="SAM" id="MobiDB-lite"/>
    </source>
</evidence>
<keyword evidence="1" id="KW-0175">Coiled coil</keyword>
<dbReference type="OrthoDB" id="5324651at2759"/>
<dbReference type="EMBL" id="JEMN01001385">
    <property type="protein sequence ID" value="KXH38838.1"/>
    <property type="molecule type" value="Genomic_DNA"/>
</dbReference>
<name>A0A135SSE4_9PEZI</name>
<evidence type="ECO:0000256" key="1">
    <source>
        <dbReference type="SAM" id="Coils"/>
    </source>
</evidence>
<dbReference type="Proteomes" id="UP000070054">
    <property type="component" value="Unassembled WGS sequence"/>
</dbReference>
<evidence type="ECO:0008006" key="5">
    <source>
        <dbReference type="Google" id="ProtNLM"/>
    </source>
</evidence>